<organism evidence="3 4">
    <name type="scientific">Pseudomonas monteilii</name>
    <dbReference type="NCBI Taxonomy" id="76759"/>
    <lineage>
        <taxon>Bacteria</taxon>
        <taxon>Pseudomonadati</taxon>
        <taxon>Pseudomonadota</taxon>
        <taxon>Gammaproteobacteria</taxon>
        <taxon>Pseudomonadales</taxon>
        <taxon>Pseudomonadaceae</taxon>
        <taxon>Pseudomonas</taxon>
    </lineage>
</organism>
<dbReference type="Pfam" id="PF03496">
    <property type="entry name" value="ADPrib_exo_Tox"/>
    <property type="match status" value="1"/>
</dbReference>
<dbReference type="SUPFAM" id="SSF56399">
    <property type="entry name" value="ADP-ribosylation"/>
    <property type="match status" value="1"/>
</dbReference>
<evidence type="ECO:0000259" key="2">
    <source>
        <dbReference type="Pfam" id="PF20178"/>
    </source>
</evidence>
<dbReference type="AlphaFoldDB" id="A0A399M4Q8"/>
<dbReference type="Gene3D" id="3.90.176.10">
    <property type="entry name" value="Toxin ADP-ribosyltransferase, Chain A, domain 1"/>
    <property type="match status" value="1"/>
</dbReference>
<evidence type="ECO:0000313" key="4">
    <source>
        <dbReference type="Proteomes" id="UP000265875"/>
    </source>
</evidence>
<evidence type="ECO:0000313" key="3">
    <source>
        <dbReference type="EMBL" id="RII76289.1"/>
    </source>
</evidence>
<feature type="domain" description="ADP ribosyltransferase" evidence="1">
    <location>
        <begin position="640"/>
        <end position="795"/>
    </location>
</feature>
<reference evidence="3 4" key="1">
    <citation type="submission" date="2018-08" db="EMBL/GenBank/DDBJ databases">
        <title>Draft genome sequence of the cyanotroph, Pseudomonas monteilii BCN3.</title>
        <authorList>
            <person name="Jones L.B."/>
            <person name="Kunz D.A."/>
        </authorList>
    </citation>
    <scope>NUCLEOTIDE SEQUENCE [LARGE SCALE GENOMIC DNA]</scope>
    <source>
        <strain evidence="3 4">BCN3</strain>
    </source>
</reference>
<name>A0A399M4Q8_9PSED</name>
<proteinExistence type="predicted"/>
<dbReference type="EMBL" id="QWLL01000042">
    <property type="protein sequence ID" value="RII76289.1"/>
    <property type="molecule type" value="Genomic_DNA"/>
</dbReference>
<feature type="domain" description="Dermonecrotic toxin N-terminal" evidence="2">
    <location>
        <begin position="30"/>
        <end position="287"/>
    </location>
</feature>
<comment type="caution">
    <text evidence="3">The sequence shown here is derived from an EMBL/GenBank/DDBJ whole genome shotgun (WGS) entry which is preliminary data.</text>
</comment>
<dbReference type="Proteomes" id="UP000265875">
    <property type="component" value="Unassembled WGS sequence"/>
</dbReference>
<accession>A0A399M4Q8</accession>
<dbReference type="GO" id="GO:0005576">
    <property type="term" value="C:extracellular region"/>
    <property type="evidence" value="ECO:0007669"/>
    <property type="project" value="InterPro"/>
</dbReference>
<gene>
    <name evidence="3" type="ORF">D0894_17390</name>
</gene>
<dbReference type="InterPro" id="IPR046673">
    <property type="entry name" value="ToxA_N"/>
</dbReference>
<dbReference type="PROSITE" id="PS51996">
    <property type="entry name" value="TR_MART"/>
    <property type="match status" value="1"/>
</dbReference>
<dbReference type="Pfam" id="PF20178">
    <property type="entry name" value="ToxA_N"/>
    <property type="match status" value="1"/>
</dbReference>
<dbReference type="InterPro" id="IPR003540">
    <property type="entry name" value="ADP-ribosyltransferase"/>
</dbReference>
<dbReference type="RefSeq" id="WP_119370705.1">
    <property type="nucleotide sequence ID" value="NZ_QWLL01000042.1"/>
</dbReference>
<sequence>MSSINEKLQRKLDLLDVGRKLVGLIDEFIEEYPDPYVLARKHAADILLERTGKAVDPRYVWWHQFTTASSSPRSFTGWVHSGPPQKSMRFTELVAQRFELPFQDATDELDVYGGFYKEGPLARYFDESNEVPMLPSDVQKDFWSLNFAEVYRARVTRFWSQHAVTFRVLAKINLLGECAKAVLARRITEVDGATLRNMVIPALEAGELPSLPQLQSNHPSDSLAVKAYELGNIESACFFTFGSGAGRVLLYLPWAEEAIQGFETELAMARWLRQQLRDDTTMAAFLAAAVLDPGEQAEVSNVQAVLQSIANSRSDQAALALLHFKCVSVSDDFFVHVTRQACSDMERSAAAMLDNATLRKAMWSGYLSAFLSVFAGFAPLGGPMSLALLGAALGRLGLSVDAAVHATSEEARKSALRQAMLDCLFAALNLTEIGFQSTFASMAYDAPFHETTASFTRWQVSRDPYSQLAGRETNQLIEGEVVTSGRLSGVRVDGMGNCWVEIDGFTYRVRYSHELSTWLVVPLDDPFAMGPLRPVRLKDEGGWQLLVPPALEGENPPAVAGMINETSQFWDDYMATHVAQSKKISAQARARQKKLLENQSIPILGVNEVPTEDKNGIYCVTVGERLEYTYREPDGQYTNELIRYYTDEASSINDVLREGVHKYTDSVAYLNDLADTLEKLPKNNAVTLYRGGHGGRGTSGQHFRSGQLRVGDVLINTDLTSWTENPFIVRHFAAARHLDSSGWSSAFDDSSVVFELRAHCYQSGIPISAFSLYWDEAETLFLPGHYFRIDKLTQVYGEHYRFIQVSLSQVAKPVSGPLYDFRTGALFDKAAFVERVKSTELADRFFSR</sequence>
<evidence type="ECO:0000259" key="1">
    <source>
        <dbReference type="Pfam" id="PF03496"/>
    </source>
</evidence>
<protein>
    <submittedName>
        <fullName evidence="3">Uncharacterized protein</fullName>
    </submittedName>
</protein>